<dbReference type="GO" id="GO:0005886">
    <property type="term" value="C:plasma membrane"/>
    <property type="evidence" value="ECO:0007669"/>
    <property type="project" value="UniProtKB-SubCell"/>
</dbReference>
<dbReference type="EMBL" id="FWXJ01000020">
    <property type="protein sequence ID" value="SMC81385.1"/>
    <property type="molecule type" value="Genomic_DNA"/>
</dbReference>
<dbReference type="InterPro" id="IPR020846">
    <property type="entry name" value="MFS_dom"/>
</dbReference>
<dbReference type="NCBIfam" id="TIGR00711">
    <property type="entry name" value="efflux_EmrB"/>
    <property type="match status" value="1"/>
</dbReference>
<feature type="transmembrane region" description="Helical" evidence="7">
    <location>
        <begin position="133"/>
        <end position="155"/>
    </location>
</feature>
<feature type="transmembrane region" description="Helical" evidence="7">
    <location>
        <begin position="38"/>
        <end position="63"/>
    </location>
</feature>
<dbReference type="PANTHER" id="PTHR42718:SF46">
    <property type="entry name" value="BLR6921 PROTEIN"/>
    <property type="match status" value="1"/>
</dbReference>
<dbReference type="Gene3D" id="1.20.1720.10">
    <property type="entry name" value="Multidrug resistance protein D"/>
    <property type="match status" value="1"/>
</dbReference>
<feature type="domain" description="Major facilitator superfamily (MFS) profile" evidence="8">
    <location>
        <begin position="9"/>
        <end position="457"/>
    </location>
</feature>
<keyword evidence="3" id="KW-1003">Cell membrane</keyword>
<reference evidence="9 10" key="1">
    <citation type="submission" date="2017-04" db="EMBL/GenBank/DDBJ databases">
        <authorList>
            <person name="Afonso C.L."/>
            <person name="Miller P.J."/>
            <person name="Scott M.A."/>
            <person name="Spackman E."/>
            <person name="Goraichik I."/>
            <person name="Dimitrov K.M."/>
            <person name="Suarez D.L."/>
            <person name="Swayne D.E."/>
        </authorList>
    </citation>
    <scope>NUCLEOTIDE SEQUENCE [LARGE SCALE GENOMIC DNA]</scope>
    <source>
        <strain evidence="9 10">VK13</strain>
    </source>
</reference>
<dbReference type="CDD" id="cd17503">
    <property type="entry name" value="MFS_LmrB_MDR_like"/>
    <property type="match status" value="1"/>
</dbReference>
<evidence type="ECO:0000256" key="4">
    <source>
        <dbReference type="ARBA" id="ARBA00022692"/>
    </source>
</evidence>
<proteinExistence type="predicted"/>
<dbReference type="PANTHER" id="PTHR42718">
    <property type="entry name" value="MAJOR FACILITATOR SUPERFAMILY MULTIDRUG TRANSPORTER MFSC"/>
    <property type="match status" value="1"/>
</dbReference>
<evidence type="ECO:0000313" key="9">
    <source>
        <dbReference type="EMBL" id="SMC81385.1"/>
    </source>
</evidence>
<sequence>MTSRKSNFILYLVATTFFMETLDSTVIATALPKMAEDFGVAAVDVGIGITAYLLTLAALIPISGWLADRFGTRNIFTLAIIIFTASSVLCGLSENLWFFTLSRVLQGMGGALMVPVGRIIVLRNTKTEDIIRAVGLITWPGLIGPVVGPAIGGFLTSYATWHWIFFINVPIGIIGIYLSWVLIEPYKAEQQKPLDYLGFIYTGTALSSLIYAIELSRKIQETQILCIFFILLGLTAGVLSIRHLKRAQNPMIDLSLLSIPTFRITLWVGLWIRTALSAIPFLIPLYLQIGLGIDPFIAGLLVLSVFIGNLIMKAFTTPMLNRYGFKKIMTINGYLVILSFLVCAFITKDTPFWLMALILFMNGLFRSLQFTSINTLALADVPKPQMSSASALTSTAMQISMALGIAVGSLILTLASIINQGDAQTPLIQDFRLSFVLITLLPICSLWNLRLLSKDAGDTLRKAKN</sequence>
<feature type="transmembrane region" description="Helical" evidence="7">
    <location>
        <begin position="219"/>
        <end position="241"/>
    </location>
</feature>
<evidence type="ECO:0000259" key="8">
    <source>
        <dbReference type="PROSITE" id="PS50850"/>
    </source>
</evidence>
<dbReference type="RefSeq" id="WP_200806910.1">
    <property type="nucleotide sequence ID" value="NZ_FWXJ01000020.1"/>
</dbReference>
<dbReference type="Proteomes" id="UP000192708">
    <property type="component" value="Unassembled WGS sequence"/>
</dbReference>
<accession>A0A1W2C806</accession>
<name>A0A1W2C806_9BURK</name>
<evidence type="ECO:0000256" key="3">
    <source>
        <dbReference type="ARBA" id="ARBA00022475"/>
    </source>
</evidence>
<dbReference type="InterPro" id="IPR011701">
    <property type="entry name" value="MFS"/>
</dbReference>
<dbReference type="Gene3D" id="1.20.1250.20">
    <property type="entry name" value="MFS general substrate transporter like domains"/>
    <property type="match status" value="1"/>
</dbReference>
<feature type="transmembrane region" description="Helical" evidence="7">
    <location>
        <begin position="399"/>
        <end position="419"/>
    </location>
</feature>
<evidence type="ECO:0000313" key="10">
    <source>
        <dbReference type="Proteomes" id="UP000192708"/>
    </source>
</evidence>
<keyword evidence="4 7" id="KW-0812">Transmembrane</keyword>
<comment type="subcellular location">
    <subcellularLocation>
        <location evidence="1">Cell membrane</location>
        <topology evidence="1">Multi-pass membrane protein</topology>
    </subcellularLocation>
</comment>
<dbReference type="GO" id="GO:0022857">
    <property type="term" value="F:transmembrane transporter activity"/>
    <property type="evidence" value="ECO:0007669"/>
    <property type="project" value="InterPro"/>
</dbReference>
<feature type="transmembrane region" description="Helical" evidence="7">
    <location>
        <begin position="194"/>
        <end position="213"/>
    </location>
</feature>
<dbReference type="Pfam" id="PF07690">
    <property type="entry name" value="MFS_1"/>
    <property type="match status" value="2"/>
</dbReference>
<dbReference type="PRINTS" id="PR01036">
    <property type="entry name" value="TCRTETB"/>
</dbReference>
<dbReference type="InterPro" id="IPR004638">
    <property type="entry name" value="EmrB-like"/>
</dbReference>
<feature type="transmembrane region" description="Helical" evidence="7">
    <location>
        <begin position="262"/>
        <end position="283"/>
    </location>
</feature>
<keyword evidence="5 7" id="KW-1133">Transmembrane helix</keyword>
<feature type="transmembrane region" description="Helical" evidence="7">
    <location>
        <begin position="431"/>
        <end position="452"/>
    </location>
</feature>
<gene>
    <name evidence="9" type="ORF">SAMN06296008_12021</name>
</gene>
<evidence type="ECO:0000256" key="6">
    <source>
        <dbReference type="ARBA" id="ARBA00023136"/>
    </source>
</evidence>
<feature type="transmembrane region" description="Helical" evidence="7">
    <location>
        <begin position="161"/>
        <end position="182"/>
    </location>
</feature>
<dbReference type="PROSITE" id="PS50850">
    <property type="entry name" value="MFS"/>
    <property type="match status" value="1"/>
</dbReference>
<dbReference type="InterPro" id="IPR036259">
    <property type="entry name" value="MFS_trans_sf"/>
</dbReference>
<protein>
    <submittedName>
        <fullName evidence="9">Drug resistance transporter, EmrB/QacA subfamily</fullName>
    </submittedName>
</protein>
<keyword evidence="6 7" id="KW-0472">Membrane</keyword>
<keyword evidence="2" id="KW-0813">Transport</keyword>
<evidence type="ECO:0000256" key="1">
    <source>
        <dbReference type="ARBA" id="ARBA00004651"/>
    </source>
</evidence>
<feature type="transmembrane region" description="Helical" evidence="7">
    <location>
        <begin position="353"/>
        <end position="378"/>
    </location>
</feature>
<keyword evidence="10" id="KW-1185">Reference proteome</keyword>
<evidence type="ECO:0000256" key="7">
    <source>
        <dbReference type="SAM" id="Phobius"/>
    </source>
</evidence>
<dbReference type="STRING" id="1938817.SAMN06296008_12021"/>
<dbReference type="AlphaFoldDB" id="A0A1W2C806"/>
<feature type="transmembrane region" description="Helical" evidence="7">
    <location>
        <begin position="328"/>
        <end position="347"/>
    </location>
</feature>
<feature type="transmembrane region" description="Helical" evidence="7">
    <location>
        <begin position="104"/>
        <end position="121"/>
    </location>
</feature>
<feature type="transmembrane region" description="Helical" evidence="7">
    <location>
        <begin position="295"/>
        <end position="316"/>
    </location>
</feature>
<feature type="transmembrane region" description="Helical" evidence="7">
    <location>
        <begin position="75"/>
        <end position="98"/>
    </location>
</feature>
<dbReference type="SUPFAM" id="SSF103473">
    <property type="entry name" value="MFS general substrate transporter"/>
    <property type="match status" value="1"/>
</dbReference>
<evidence type="ECO:0000256" key="5">
    <source>
        <dbReference type="ARBA" id="ARBA00022989"/>
    </source>
</evidence>
<organism evidence="9 10">
    <name type="scientific">Polynucleobacter kasalickyi</name>
    <dbReference type="NCBI Taxonomy" id="1938817"/>
    <lineage>
        <taxon>Bacteria</taxon>
        <taxon>Pseudomonadati</taxon>
        <taxon>Pseudomonadota</taxon>
        <taxon>Betaproteobacteria</taxon>
        <taxon>Burkholderiales</taxon>
        <taxon>Burkholderiaceae</taxon>
        <taxon>Polynucleobacter</taxon>
    </lineage>
</organism>
<evidence type="ECO:0000256" key="2">
    <source>
        <dbReference type="ARBA" id="ARBA00022448"/>
    </source>
</evidence>